<reference evidence="1" key="1">
    <citation type="submission" date="2019-08" db="EMBL/GenBank/DDBJ databases">
        <title>The improved chromosome-level genome for the pearl oyster Pinctada fucata martensii using PacBio sequencing and Hi-C.</title>
        <authorList>
            <person name="Zheng Z."/>
        </authorList>
    </citation>
    <scope>NUCLEOTIDE SEQUENCE</scope>
    <source>
        <strain evidence="1">ZZ-2019</strain>
        <tissue evidence="1">Adductor muscle</tissue>
    </source>
</reference>
<comment type="caution">
    <text evidence="1">The sequence shown here is derived from an EMBL/GenBank/DDBJ whole genome shotgun (WGS) entry which is preliminary data.</text>
</comment>
<dbReference type="Proteomes" id="UP001186944">
    <property type="component" value="Unassembled WGS sequence"/>
</dbReference>
<dbReference type="EMBL" id="VSWD01000006">
    <property type="protein sequence ID" value="KAK3100173.1"/>
    <property type="molecule type" value="Genomic_DNA"/>
</dbReference>
<organism evidence="1 2">
    <name type="scientific">Pinctada imbricata</name>
    <name type="common">Atlantic pearl-oyster</name>
    <name type="synonym">Pinctada martensii</name>
    <dbReference type="NCBI Taxonomy" id="66713"/>
    <lineage>
        <taxon>Eukaryota</taxon>
        <taxon>Metazoa</taxon>
        <taxon>Spiralia</taxon>
        <taxon>Lophotrochozoa</taxon>
        <taxon>Mollusca</taxon>
        <taxon>Bivalvia</taxon>
        <taxon>Autobranchia</taxon>
        <taxon>Pteriomorphia</taxon>
        <taxon>Pterioida</taxon>
        <taxon>Pterioidea</taxon>
        <taxon>Pteriidae</taxon>
        <taxon>Pinctada</taxon>
    </lineage>
</organism>
<sequence>FQQVKVSVFNSSTEVAYLIFDAMWTDRFSWFNKSRLISTSYNMTHLMSQPFNFFSISGDATSSVVRRFLITRNYGGCVNDKGWILVSDGRNQIFSCNVDDVTTTTVYHSSLDIEQNFSKSSTSIGVMSTH</sequence>
<proteinExistence type="predicted"/>
<name>A0AA89C3Z9_PINIB</name>
<gene>
    <name evidence="1" type="ORF">FSP39_015753</name>
</gene>
<evidence type="ECO:0000313" key="1">
    <source>
        <dbReference type="EMBL" id="KAK3100173.1"/>
    </source>
</evidence>
<dbReference type="AlphaFoldDB" id="A0AA89C3Z9"/>
<evidence type="ECO:0000313" key="2">
    <source>
        <dbReference type="Proteomes" id="UP001186944"/>
    </source>
</evidence>
<feature type="non-terminal residue" evidence="1">
    <location>
        <position position="1"/>
    </location>
</feature>
<keyword evidence="2" id="KW-1185">Reference proteome</keyword>
<protein>
    <submittedName>
        <fullName evidence="1">Uncharacterized protein</fullName>
    </submittedName>
</protein>
<accession>A0AA89C3Z9</accession>